<dbReference type="EMBL" id="LR134384">
    <property type="protein sequence ID" value="VEH15228.1"/>
    <property type="molecule type" value="Genomic_DNA"/>
</dbReference>
<sequence>MDEVERGYEIIESLEVEPHIRFFRIQPTNIKLTLRSVFESLSNNSWIMKFDNSFLKQTFSVRFQSTIDYISSNIIHEGDDSLTSDSAEYVISEIARSTIVEQLDYLDIPLGELIKEQKSGNPGFDFYSMNKSDIILFGEAKYVAKQNAYGRALEQIYRFHTEQRDVADLLDIQNLCPKTSCDEVCNGNKGFIAAFSSKSTPTERLIGNIKNNNNYQNLSSHKELILVAVDICQ</sequence>
<evidence type="ECO:0008006" key="3">
    <source>
        <dbReference type="Google" id="ProtNLM"/>
    </source>
</evidence>
<dbReference type="KEGG" id="poc:NCTC13071_01226"/>
<protein>
    <recommendedName>
        <fullName evidence="3">Anti-bacteriophage protein A/HamA C-terminal domain-containing protein</fullName>
    </recommendedName>
</protein>
<evidence type="ECO:0000313" key="2">
    <source>
        <dbReference type="Proteomes" id="UP000274578"/>
    </source>
</evidence>
<dbReference type="GeneID" id="85012073"/>
<dbReference type="Proteomes" id="UP000274578">
    <property type="component" value="Chromosome 1"/>
</dbReference>
<dbReference type="AlphaFoldDB" id="A0A3S5EP92"/>
<reference evidence="1 2" key="1">
    <citation type="submission" date="2018-12" db="EMBL/GenBank/DDBJ databases">
        <authorList>
            <consortium name="Pathogen Informatics"/>
        </authorList>
    </citation>
    <scope>NUCLEOTIDE SEQUENCE [LARGE SCALE GENOMIC DNA]</scope>
    <source>
        <strain evidence="1 2">NCTC13071</strain>
    </source>
</reference>
<dbReference type="RefSeq" id="WP_018920020.1">
    <property type="nucleotide sequence ID" value="NZ_LR134384.1"/>
</dbReference>
<evidence type="ECO:0000313" key="1">
    <source>
        <dbReference type="EMBL" id="VEH15228.1"/>
    </source>
</evidence>
<proteinExistence type="predicted"/>
<name>A0A3S5EP92_9BACT</name>
<organism evidence="1 2">
    <name type="scientific">Segatella oris</name>
    <dbReference type="NCBI Taxonomy" id="28135"/>
    <lineage>
        <taxon>Bacteria</taxon>
        <taxon>Pseudomonadati</taxon>
        <taxon>Bacteroidota</taxon>
        <taxon>Bacteroidia</taxon>
        <taxon>Bacteroidales</taxon>
        <taxon>Prevotellaceae</taxon>
        <taxon>Segatella</taxon>
    </lineage>
</organism>
<gene>
    <name evidence="1" type="ORF">NCTC13071_01226</name>
</gene>
<accession>A0A3S5EP92</accession>